<proteinExistence type="predicted"/>
<accession>A0A8T2TZM1</accession>
<feature type="transmembrane region" description="Helical" evidence="1">
    <location>
        <begin position="57"/>
        <end position="76"/>
    </location>
</feature>
<gene>
    <name evidence="2" type="ORF">KP509_10G020000</name>
</gene>
<keyword evidence="1" id="KW-1133">Transmembrane helix</keyword>
<organism evidence="2 3">
    <name type="scientific">Ceratopteris richardii</name>
    <name type="common">Triangle waterfern</name>
    <dbReference type="NCBI Taxonomy" id="49495"/>
    <lineage>
        <taxon>Eukaryota</taxon>
        <taxon>Viridiplantae</taxon>
        <taxon>Streptophyta</taxon>
        <taxon>Embryophyta</taxon>
        <taxon>Tracheophyta</taxon>
        <taxon>Polypodiopsida</taxon>
        <taxon>Polypodiidae</taxon>
        <taxon>Polypodiales</taxon>
        <taxon>Pteridineae</taxon>
        <taxon>Pteridaceae</taxon>
        <taxon>Parkerioideae</taxon>
        <taxon>Ceratopteris</taxon>
    </lineage>
</organism>
<reference evidence="2" key="1">
    <citation type="submission" date="2021-08" db="EMBL/GenBank/DDBJ databases">
        <title>WGS assembly of Ceratopteris richardii.</title>
        <authorList>
            <person name="Marchant D.B."/>
            <person name="Chen G."/>
            <person name="Jenkins J."/>
            <person name="Shu S."/>
            <person name="Leebens-Mack J."/>
            <person name="Grimwood J."/>
            <person name="Schmutz J."/>
            <person name="Soltis P."/>
            <person name="Soltis D."/>
            <person name="Chen Z.-H."/>
        </authorList>
    </citation>
    <scope>NUCLEOTIDE SEQUENCE</scope>
    <source>
        <strain evidence="2">Whitten #5841</strain>
        <tissue evidence="2">Leaf</tissue>
    </source>
</reference>
<dbReference type="AlphaFoldDB" id="A0A8T2TZM1"/>
<dbReference type="Proteomes" id="UP000825935">
    <property type="component" value="Chromosome 10"/>
</dbReference>
<dbReference type="EMBL" id="CM035415">
    <property type="protein sequence ID" value="KAH7426855.1"/>
    <property type="molecule type" value="Genomic_DNA"/>
</dbReference>
<keyword evidence="1" id="KW-0812">Transmembrane</keyword>
<evidence type="ECO:0000256" key="1">
    <source>
        <dbReference type="SAM" id="Phobius"/>
    </source>
</evidence>
<sequence>MKIHGSVRSFSGPPCPFSSPRQRIRHSVLFEVRQRPFASISDYVYHARRIDYSSPSASILSVQAAALLIAIVLSIFPSHIVNRALRILLAQMPLHSSRFSMITVVVYVENWLAPQLDGGLDGLDMGLHPTLYGSS</sequence>
<evidence type="ECO:0000313" key="2">
    <source>
        <dbReference type="EMBL" id="KAH7426855.1"/>
    </source>
</evidence>
<keyword evidence="3" id="KW-1185">Reference proteome</keyword>
<protein>
    <submittedName>
        <fullName evidence="2">Uncharacterized protein</fullName>
    </submittedName>
</protein>
<name>A0A8T2TZM1_CERRI</name>
<keyword evidence="1" id="KW-0472">Membrane</keyword>
<evidence type="ECO:0000313" key="3">
    <source>
        <dbReference type="Proteomes" id="UP000825935"/>
    </source>
</evidence>
<comment type="caution">
    <text evidence="2">The sequence shown here is derived from an EMBL/GenBank/DDBJ whole genome shotgun (WGS) entry which is preliminary data.</text>
</comment>